<reference evidence="2 3" key="1">
    <citation type="submission" date="2014-06" db="EMBL/GenBank/DDBJ databases">
        <title>Saccharopolyspora rectivirgula DSM-43113 Genome sequencing.</title>
        <authorList>
            <person name="Barrera C."/>
            <person name="Millon L."/>
            <person name="Rognon B."/>
            <person name="Zaugg C."/>
            <person name="Monod M."/>
        </authorList>
    </citation>
    <scope>NUCLEOTIDE SEQUENCE [LARGE SCALE GENOMIC DNA]</scope>
    <source>
        <strain evidence="2 3">DSM 43113</strain>
    </source>
</reference>
<name>A0A073AUY8_9PSEU</name>
<comment type="caution">
    <text evidence="2">The sequence shown here is derived from an EMBL/GenBank/DDBJ whole genome shotgun (WGS) entry which is preliminary data.</text>
</comment>
<organism evidence="2 3">
    <name type="scientific">Saccharopolyspora rectivirgula</name>
    <dbReference type="NCBI Taxonomy" id="28042"/>
    <lineage>
        <taxon>Bacteria</taxon>
        <taxon>Bacillati</taxon>
        <taxon>Actinomycetota</taxon>
        <taxon>Actinomycetes</taxon>
        <taxon>Pseudonocardiales</taxon>
        <taxon>Pseudonocardiaceae</taxon>
        <taxon>Saccharopolyspora</taxon>
    </lineage>
</organism>
<sequence length="188" mass="20657">MATNLDSTGRHHLNSEEDFDGYPMVEVYSRYSVENSDSLSGEDTDETASEEELPPPGWPDISSEETENPVPDAENTGLASCIRPYTWTGGRTQTRHRFELETLVSTSELCDITKLQRLEHQSIADICRTPRSVAEVGAMLSIPLGVVKVLLGDMADLNLITVHSAPTSSGSEAHLQLMERVLTGLRNL</sequence>
<evidence type="ECO:0000256" key="1">
    <source>
        <dbReference type="SAM" id="MobiDB-lite"/>
    </source>
</evidence>
<gene>
    <name evidence="2" type="ORF">GU90_18610</name>
</gene>
<evidence type="ECO:0008006" key="4">
    <source>
        <dbReference type="Google" id="ProtNLM"/>
    </source>
</evidence>
<evidence type="ECO:0000313" key="2">
    <source>
        <dbReference type="EMBL" id="KEI43136.1"/>
    </source>
</evidence>
<dbReference type="PANTHER" id="PTHR36221:SF1">
    <property type="entry name" value="DUF742 DOMAIN-CONTAINING PROTEIN"/>
    <property type="match status" value="1"/>
</dbReference>
<keyword evidence="3" id="KW-1185">Reference proteome</keyword>
<feature type="compositionally biased region" description="Acidic residues" evidence="1">
    <location>
        <begin position="40"/>
        <end position="53"/>
    </location>
</feature>
<evidence type="ECO:0000313" key="3">
    <source>
        <dbReference type="Proteomes" id="UP000031419"/>
    </source>
</evidence>
<dbReference type="eggNOG" id="COG1846">
    <property type="taxonomic scope" value="Bacteria"/>
</dbReference>
<dbReference type="EMBL" id="JNVU01000048">
    <property type="protein sequence ID" value="KEI43136.1"/>
    <property type="molecule type" value="Genomic_DNA"/>
</dbReference>
<dbReference type="STRING" id="28042.GU90_18610"/>
<feature type="region of interest" description="Disordered" evidence="1">
    <location>
        <begin position="1"/>
        <end position="21"/>
    </location>
</feature>
<dbReference type="AlphaFoldDB" id="A0A073AUY8"/>
<feature type="region of interest" description="Disordered" evidence="1">
    <location>
        <begin position="33"/>
        <end position="77"/>
    </location>
</feature>
<protein>
    <recommendedName>
        <fullName evidence="4">Multi-component regulatory system-8</fullName>
    </recommendedName>
</protein>
<dbReference type="InterPro" id="IPR007995">
    <property type="entry name" value="DUF742"/>
</dbReference>
<dbReference type="PANTHER" id="PTHR36221">
    <property type="entry name" value="DUF742 DOMAIN-CONTAINING PROTEIN"/>
    <property type="match status" value="1"/>
</dbReference>
<dbReference type="Pfam" id="PF05331">
    <property type="entry name" value="DUF742"/>
    <property type="match status" value="1"/>
</dbReference>
<dbReference type="RefSeq" id="WP_236623168.1">
    <property type="nucleotide sequence ID" value="NZ_JAJUIW010000001.1"/>
</dbReference>
<proteinExistence type="predicted"/>
<dbReference type="Proteomes" id="UP000031419">
    <property type="component" value="Unassembled WGS sequence"/>
</dbReference>
<accession>A0A073AUY8</accession>